<keyword evidence="2" id="KW-1185">Reference proteome</keyword>
<evidence type="ECO:0000313" key="1">
    <source>
        <dbReference type="EMBL" id="QJQ06714.1"/>
    </source>
</evidence>
<protein>
    <submittedName>
        <fullName evidence="1">DUF1289 domain-containing protein</fullName>
    </submittedName>
</protein>
<dbReference type="InterPro" id="IPR010710">
    <property type="entry name" value="DUF1289"/>
</dbReference>
<dbReference type="Pfam" id="PF06945">
    <property type="entry name" value="DUF1289"/>
    <property type="match status" value="1"/>
</dbReference>
<dbReference type="KEGG" id="upi:EJG51_013660"/>
<dbReference type="OrthoDB" id="8911262at2"/>
<dbReference type="EMBL" id="CP051152">
    <property type="protein sequence ID" value="QJQ06714.1"/>
    <property type="molecule type" value="Genomic_DNA"/>
</dbReference>
<reference evidence="1 2" key="1">
    <citation type="journal article" date="2019" name="Int. J. Syst. Evol. Microbiol.">
        <title>Undibacterium piscinae sp. nov., isolated from Korean shiner intestine.</title>
        <authorList>
            <person name="Lee S.Y."/>
            <person name="Kang W."/>
            <person name="Kim P.S."/>
            <person name="Kim H.S."/>
            <person name="Sung H."/>
            <person name="Shin N.R."/>
            <person name="Whon T.W."/>
            <person name="Yun J.H."/>
            <person name="Lee J.Y."/>
            <person name="Lee J.Y."/>
            <person name="Jung M.J."/>
            <person name="Jeong Y.S."/>
            <person name="Tak E.J."/>
            <person name="Han J.E."/>
            <person name="Hyun D.W."/>
            <person name="Kang M.S."/>
            <person name="Lee K.E."/>
            <person name="Lee B.H."/>
            <person name="Bae J.W."/>
        </authorList>
    </citation>
    <scope>NUCLEOTIDE SEQUENCE [LARGE SCALE GENOMIC DNA]</scope>
    <source>
        <strain evidence="1 2">S11R28</strain>
    </source>
</reference>
<gene>
    <name evidence="1" type="ORF">EJG51_013660</name>
</gene>
<dbReference type="PANTHER" id="PTHR35175">
    <property type="entry name" value="DUF1289 DOMAIN-CONTAINING PROTEIN"/>
    <property type="match status" value="1"/>
</dbReference>
<dbReference type="Proteomes" id="UP000274350">
    <property type="component" value="Chromosome"/>
</dbReference>
<accession>A0A6M4A6C0</accession>
<name>A0A6M4A6C0_9BURK</name>
<organism evidence="1 2">
    <name type="scientific">Undibacterium piscinae</name>
    <dbReference type="NCBI Taxonomy" id="2495591"/>
    <lineage>
        <taxon>Bacteria</taxon>
        <taxon>Pseudomonadati</taxon>
        <taxon>Pseudomonadota</taxon>
        <taxon>Betaproteobacteria</taxon>
        <taxon>Burkholderiales</taxon>
        <taxon>Oxalobacteraceae</taxon>
        <taxon>Undibacterium</taxon>
    </lineage>
</organism>
<evidence type="ECO:0000313" key="2">
    <source>
        <dbReference type="Proteomes" id="UP000274350"/>
    </source>
</evidence>
<dbReference type="AlphaFoldDB" id="A0A6M4A6C0"/>
<dbReference type="PANTHER" id="PTHR35175:SF2">
    <property type="entry name" value="DUF1289 DOMAIN-CONTAINING PROTEIN"/>
    <property type="match status" value="1"/>
</dbReference>
<proteinExistence type="predicted"/>
<sequence>MSILYEYEPDSPQSINATEVPSPCIGVCKMDDERKWCLGCFRSIDELRAWSTASPDSKREVWREVKQRMFASI</sequence>